<proteinExistence type="predicted"/>
<gene>
    <name evidence="2" type="ORF">CK510_15390</name>
</gene>
<reference evidence="2 3" key="1">
    <citation type="submission" date="2017-08" db="EMBL/GenBank/DDBJ databases">
        <title>Draft genome sequence of filamentous cyanobacterium Calothrix elsteri CCALA 953.</title>
        <authorList>
            <person name="Gagunashvili A.N."/>
            <person name="Elster J."/>
            <person name="Andresson O.S."/>
        </authorList>
    </citation>
    <scope>NUCLEOTIDE SEQUENCE [LARGE SCALE GENOMIC DNA]</scope>
    <source>
        <strain evidence="2 3">CCALA 953</strain>
    </source>
</reference>
<name>A0A2A2THF7_9CYAN</name>
<feature type="domain" description="DM13" evidence="1">
    <location>
        <begin position="42"/>
        <end position="150"/>
    </location>
</feature>
<dbReference type="PROSITE" id="PS51549">
    <property type="entry name" value="DM13"/>
    <property type="match status" value="1"/>
</dbReference>
<evidence type="ECO:0000259" key="1">
    <source>
        <dbReference type="PROSITE" id="PS51549"/>
    </source>
</evidence>
<dbReference type="AlphaFoldDB" id="A0A2A2THF7"/>
<dbReference type="Proteomes" id="UP000218238">
    <property type="component" value="Unassembled WGS sequence"/>
</dbReference>
<protein>
    <submittedName>
        <fullName evidence="2">Electron transfer flavoprotein</fullName>
    </submittedName>
</protein>
<dbReference type="EMBL" id="NTFS01000164">
    <property type="protein sequence ID" value="PAX53173.1"/>
    <property type="molecule type" value="Genomic_DNA"/>
</dbReference>
<dbReference type="InterPro" id="IPR019545">
    <property type="entry name" value="DM13_domain"/>
</dbReference>
<dbReference type="RefSeq" id="WP_095722535.1">
    <property type="nucleotide sequence ID" value="NZ_NTFS01000164.1"/>
</dbReference>
<evidence type="ECO:0000313" key="2">
    <source>
        <dbReference type="EMBL" id="PAX53173.1"/>
    </source>
</evidence>
<comment type="caution">
    <text evidence="2">The sequence shown here is derived from an EMBL/GenBank/DDBJ whole genome shotgun (WGS) entry which is preliminary data.</text>
</comment>
<dbReference type="OrthoDB" id="463944at2"/>
<organism evidence="2 3">
    <name type="scientific">Brunnivagina elsteri CCALA 953</name>
    <dbReference type="NCBI Taxonomy" id="987040"/>
    <lineage>
        <taxon>Bacteria</taxon>
        <taxon>Bacillati</taxon>
        <taxon>Cyanobacteriota</taxon>
        <taxon>Cyanophyceae</taxon>
        <taxon>Nostocales</taxon>
        <taxon>Calotrichaceae</taxon>
        <taxon>Brunnivagina</taxon>
    </lineage>
</organism>
<sequence>MKLQHITILTLVTSLNLGLNLAYVETALSAQKENQTHLQTTATKTAMFQAGEHPIKGNIRVITYQGKPYLEFDKSFKTDNGPDLFVILHRDRTVPIYGIKEKDYKSIARLQKTKGTQRYAIPENVNLADFKSVAVWCRQFNATFGFATLNG</sequence>
<keyword evidence="3" id="KW-1185">Reference proteome</keyword>
<evidence type="ECO:0000313" key="3">
    <source>
        <dbReference type="Proteomes" id="UP000218238"/>
    </source>
</evidence>
<dbReference type="Pfam" id="PF10517">
    <property type="entry name" value="DM13"/>
    <property type="match status" value="1"/>
</dbReference>
<accession>A0A2A2THF7</accession>